<dbReference type="InterPro" id="IPR024654">
    <property type="entry name" value="Calcineurin-like_PHP_lpxH"/>
</dbReference>
<proteinExistence type="inferred from homology"/>
<dbReference type="InterPro" id="IPR029052">
    <property type="entry name" value="Metallo-depent_PP-like"/>
</dbReference>
<keyword evidence="7" id="KW-1185">Reference proteome</keyword>
<dbReference type="SUPFAM" id="SSF56300">
    <property type="entry name" value="Metallo-dependent phosphatases"/>
    <property type="match status" value="1"/>
</dbReference>
<accession>A0ABT2SXV0</accession>
<sequence>MKIMILSDSHSMTKQTLLNFINQHPADYYIHCGDIYMPYSPLEIDNFYNVRGNNDFADIPKDLTLTIDGLNFFICHGHLFHIDESMYDLEQYALNHKIDVVCFGHSHNPTCYKKENTLFINPGSVTFPRGNYPHPTYCIFDTENHEVQFYDLKENQPCNPFEVKKKESFFKRFFK</sequence>
<evidence type="ECO:0000256" key="2">
    <source>
        <dbReference type="ARBA" id="ARBA00022723"/>
    </source>
</evidence>
<dbReference type="NCBIfam" id="TIGR00040">
    <property type="entry name" value="yfcE"/>
    <property type="match status" value="1"/>
</dbReference>
<dbReference type="Proteomes" id="UP001208364">
    <property type="component" value="Unassembled WGS sequence"/>
</dbReference>
<comment type="caution">
    <text evidence="6">The sequence shown here is derived from an EMBL/GenBank/DDBJ whole genome shotgun (WGS) entry which is preliminary data.</text>
</comment>
<dbReference type="EMBL" id="JAOQJR010000024">
    <property type="protein sequence ID" value="MCU6739674.1"/>
    <property type="molecule type" value="Genomic_DNA"/>
</dbReference>
<feature type="domain" description="Calcineurin-like phosphoesterase" evidence="5">
    <location>
        <begin position="1"/>
        <end position="144"/>
    </location>
</feature>
<evidence type="ECO:0000256" key="4">
    <source>
        <dbReference type="RuleBase" id="RU362039"/>
    </source>
</evidence>
<organism evidence="6 7">
    <name type="scientific">[Clostridium] ammoniilyticum</name>
    <dbReference type="NCBI Taxonomy" id="2981784"/>
    <lineage>
        <taxon>Bacteria</taxon>
        <taxon>Bacillati</taxon>
        <taxon>Bacillota</taxon>
        <taxon>Erysipelotrichia</taxon>
        <taxon>Erysipelotrichales</taxon>
        <taxon>Coprobacillaceae</taxon>
        <taxon>Faecalibacillus</taxon>
    </lineage>
</organism>
<keyword evidence="2 4" id="KW-0479">Metal-binding</keyword>
<evidence type="ECO:0000313" key="7">
    <source>
        <dbReference type="Proteomes" id="UP001208364"/>
    </source>
</evidence>
<evidence type="ECO:0000313" key="6">
    <source>
        <dbReference type="EMBL" id="MCU6739674.1"/>
    </source>
</evidence>
<name>A0ABT2SXV0_9FIRM</name>
<evidence type="ECO:0000256" key="1">
    <source>
        <dbReference type="ARBA" id="ARBA00008950"/>
    </source>
</evidence>
<protein>
    <recommendedName>
        <fullName evidence="4">Phosphoesterase</fullName>
        <ecNumber evidence="4">3.1.4.-</ecNumber>
    </recommendedName>
</protein>
<gene>
    <name evidence="6" type="ORF">OCV55_13600</name>
</gene>
<keyword evidence="3" id="KW-0378">Hydrolase</keyword>
<evidence type="ECO:0000256" key="3">
    <source>
        <dbReference type="ARBA" id="ARBA00022801"/>
    </source>
</evidence>
<evidence type="ECO:0000259" key="5">
    <source>
        <dbReference type="Pfam" id="PF12850"/>
    </source>
</evidence>
<comment type="similarity">
    <text evidence="1 4">Belongs to the metallophosphoesterase superfamily. YfcE family.</text>
</comment>
<dbReference type="Pfam" id="PF12850">
    <property type="entry name" value="Metallophos_2"/>
    <property type="match status" value="1"/>
</dbReference>
<dbReference type="PANTHER" id="PTHR11124">
    <property type="entry name" value="VACUOLAR SORTING PROTEIN VPS29"/>
    <property type="match status" value="1"/>
</dbReference>
<dbReference type="InterPro" id="IPR000979">
    <property type="entry name" value="Phosphodiesterase_MJ0936/Vps29"/>
</dbReference>
<comment type="cofactor">
    <cofactor evidence="4">
        <name>a divalent metal cation</name>
        <dbReference type="ChEBI" id="CHEBI:60240"/>
    </cofactor>
</comment>
<dbReference type="InterPro" id="IPR020935">
    <property type="entry name" value="PdiEstase_YfcE_CS"/>
</dbReference>
<reference evidence="6 7" key="1">
    <citation type="journal article" date="2021" name="ISME Commun">
        <title>Automated analysis of genomic sequences facilitates high-throughput and comprehensive description of bacteria.</title>
        <authorList>
            <person name="Hitch T.C.A."/>
        </authorList>
    </citation>
    <scope>NUCLEOTIDE SEQUENCE [LARGE SCALE GENOMIC DNA]</scope>
    <source>
        <strain evidence="6 7">H4_15</strain>
    </source>
</reference>
<dbReference type="EC" id="3.1.4.-" evidence="4"/>
<dbReference type="Gene3D" id="3.60.21.10">
    <property type="match status" value="1"/>
</dbReference>
<dbReference type="RefSeq" id="WP_147580891.1">
    <property type="nucleotide sequence ID" value="NZ_JAOQJR010000024.1"/>
</dbReference>
<dbReference type="PROSITE" id="PS01269">
    <property type="entry name" value="UPF0025"/>
    <property type="match status" value="1"/>
</dbReference>